<dbReference type="KEGG" id="bfm:BP422_18205"/>
<gene>
    <name evidence="1" type="ORF">BP422_18205</name>
</gene>
<dbReference type="Proteomes" id="UP000197781">
    <property type="component" value="Chromosome"/>
</dbReference>
<dbReference type="InterPro" id="IPR027304">
    <property type="entry name" value="Trigger_fact/SurA_dom_sf"/>
</dbReference>
<evidence type="ECO:0000313" key="1">
    <source>
        <dbReference type="EMBL" id="ASJ55308.1"/>
    </source>
</evidence>
<organism evidence="1 2">
    <name type="scientific">Brevibacillus formosus</name>
    <dbReference type="NCBI Taxonomy" id="54913"/>
    <lineage>
        <taxon>Bacteria</taxon>
        <taxon>Bacillati</taxon>
        <taxon>Bacillota</taxon>
        <taxon>Bacilli</taxon>
        <taxon>Bacillales</taxon>
        <taxon>Paenibacillaceae</taxon>
        <taxon>Brevibacillus</taxon>
    </lineage>
</organism>
<name>A0A220MJL4_9BACL</name>
<dbReference type="SUPFAM" id="SSF109998">
    <property type="entry name" value="Triger factor/SurA peptide-binding domain-like"/>
    <property type="match status" value="1"/>
</dbReference>
<evidence type="ECO:0000313" key="2">
    <source>
        <dbReference type="Proteomes" id="UP000197781"/>
    </source>
</evidence>
<dbReference type="EMBL" id="CP018145">
    <property type="protein sequence ID" value="ASJ55308.1"/>
    <property type="molecule type" value="Genomic_DNA"/>
</dbReference>
<protein>
    <submittedName>
        <fullName evidence="1">Uncharacterized protein</fullName>
    </submittedName>
</protein>
<dbReference type="AlphaFoldDB" id="A0A220MJL4"/>
<accession>A0A220MJL4</accession>
<reference evidence="1 2" key="1">
    <citation type="submission" date="2016-11" db="EMBL/GenBank/DDBJ databases">
        <authorList>
            <person name="Jaros S."/>
            <person name="Januszkiewicz K."/>
            <person name="Wedrychowicz H."/>
        </authorList>
    </citation>
    <scope>NUCLEOTIDE SEQUENCE [LARGE SCALE GENOMIC DNA]</scope>
    <source>
        <strain evidence="1 2">NF2</strain>
    </source>
</reference>
<sequence>MKKLVGLGLMTIAILSSAIVGFASEDNSFYKFGQSISAYDKEVQKSPGLANDEVINAKEVHALQMFYEHIENKDSQAARKEAIKQVVEDTILLQEAEKRNLTVSEDEAREFAKKQREELGKSSNAEEIQKAIDGLIQGLGISEEEYWTDYVVKGYMKQNTISKLRSEVLEGIEDQATRNETWEEFVKTLTKSSSIDLKSIE</sequence>
<dbReference type="Gene3D" id="1.10.4030.10">
    <property type="entry name" value="Porin chaperone SurA, peptide-binding domain"/>
    <property type="match status" value="1"/>
</dbReference>
<dbReference type="RefSeq" id="WP_088908984.1">
    <property type="nucleotide sequence ID" value="NZ_CP018145.1"/>
</dbReference>
<proteinExistence type="predicted"/>